<dbReference type="Gene3D" id="2.180.10.10">
    <property type="entry name" value="RHS repeat-associated core"/>
    <property type="match status" value="1"/>
</dbReference>
<dbReference type="EMBL" id="CP108110">
    <property type="protein sequence ID" value="WUQ83348.1"/>
    <property type="molecule type" value="Genomic_DNA"/>
</dbReference>
<reference evidence="2" key="1">
    <citation type="submission" date="2022-10" db="EMBL/GenBank/DDBJ databases">
        <title>The complete genomes of actinobacterial strains from the NBC collection.</title>
        <authorList>
            <person name="Joergensen T.S."/>
            <person name="Alvarez Arevalo M."/>
            <person name="Sterndorff E.B."/>
            <person name="Faurdal D."/>
            <person name="Vuksanovic O."/>
            <person name="Mourched A.-S."/>
            <person name="Charusanti P."/>
            <person name="Shaw S."/>
            <person name="Blin K."/>
            <person name="Weber T."/>
        </authorList>
    </citation>
    <scope>NUCLEOTIDE SEQUENCE</scope>
    <source>
        <strain evidence="2">NBC_00222</strain>
    </source>
</reference>
<evidence type="ECO:0000313" key="3">
    <source>
        <dbReference type="Proteomes" id="UP001432222"/>
    </source>
</evidence>
<dbReference type="Proteomes" id="UP001432222">
    <property type="component" value="Chromosome"/>
</dbReference>
<sequence length="55" mass="5927">MRRLLRRRLSADPDASEADPAGNTTAYTYDGNSNLLSATDPTGAKTTFTHDAADR</sequence>
<dbReference type="InterPro" id="IPR006530">
    <property type="entry name" value="YD"/>
</dbReference>
<dbReference type="RefSeq" id="WP_328954381.1">
    <property type="nucleotide sequence ID" value="NZ_CP108110.1"/>
</dbReference>
<feature type="compositionally biased region" description="Polar residues" evidence="1">
    <location>
        <begin position="22"/>
        <end position="49"/>
    </location>
</feature>
<dbReference type="InterPro" id="IPR031325">
    <property type="entry name" value="RHS_repeat"/>
</dbReference>
<feature type="region of interest" description="Disordered" evidence="1">
    <location>
        <begin position="1"/>
        <end position="55"/>
    </location>
</feature>
<organism evidence="2 3">
    <name type="scientific">Kitasatospora purpeofusca</name>
    <dbReference type="NCBI Taxonomy" id="67352"/>
    <lineage>
        <taxon>Bacteria</taxon>
        <taxon>Bacillati</taxon>
        <taxon>Actinomycetota</taxon>
        <taxon>Actinomycetes</taxon>
        <taxon>Kitasatosporales</taxon>
        <taxon>Streptomycetaceae</taxon>
        <taxon>Kitasatospora</taxon>
    </lineage>
</organism>
<proteinExistence type="predicted"/>
<accession>A0ABZ1TX53</accession>
<evidence type="ECO:0000256" key="1">
    <source>
        <dbReference type="SAM" id="MobiDB-lite"/>
    </source>
</evidence>
<keyword evidence="3" id="KW-1185">Reference proteome</keyword>
<dbReference type="NCBIfam" id="TIGR01643">
    <property type="entry name" value="YD_repeat_2x"/>
    <property type="match status" value="1"/>
</dbReference>
<name>A0ABZ1TX53_9ACTN</name>
<protein>
    <submittedName>
        <fullName evidence="2">YD repeat-containing protein</fullName>
    </submittedName>
</protein>
<gene>
    <name evidence="2" type="ORF">OHA16_10415</name>
</gene>
<evidence type="ECO:0000313" key="2">
    <source>
        <dbReference type="EMBL" id="WUQ83348.1"/>
    </source>
</evidence>
<dbReference type="Pfam" id="PF05593">
    <property type="entry name" value="RHS_repeat"/>
    <property type="match status" value="1"/>
</dbReference>